<dbReference type="HOGENOM" id="CLU_3333253_0_0_9"/>
<accession>Q4L623</accession>
<gene>
    <name evidence="2" type="ordered locus">SH1593</name>
</gene>
<dbReference type="KEGG" id="sha:SH1593"/>
<evidence type="ECO:0000313" key="2">
    <source>
        <dbReference type="EMBL" id="BAE04902.1"/>
    </source>
</evidence>
<protein>
    <submittedName>
        <fullName evidence="2">Uncharacterized protein</fullName>
    </submittedName>
</protein>
<keyword evidence="1" id="KW-0472">Membrane</keyword>
<reference evidence="2 3" key="1">
    <citation type="journal article" date="2005" name="J. Bacteriol.">
        <title>Whole-genome sequencing of Staphylococcus haemolyticus uncovers the extreme plasticity of its genome and the evolution of human-colonizing staphylococcal species.</title>
        <authorList>
            <person name="Takeuchi F."/>
            <person name="Watanabe S."/>
            <person name="Baba T."/>
            <person name="Yuzawa H."/>
            <person name="Ito T."/>
            <person name="Morimoto Y."/>
            <person name="Kuroda M."/>
            <person name="Cui L."/>
            <person name="Takahashi M."/>
            <person name="Ankai A."/>
            <person name="Baba S."/>
            <person name="Fukui S."/>
            <person name="Lee J.C."/>
            <person name="Hiramatsu K."/>
        </authorList>
    </citation>
    <scope>NUCLEOTIDE SEQUENCE [LARGE SCALE GENOMIC DNA]</scope>
    <source>
        <strain evidence="2 3">JCSC1435</strain>
    </source>
</reference>
<name>Q4L623_STAHJ</name>
<evidence type="ECO:0000256" key="1">
    <source>
        <dbReference type="SAM" id="Phobius"/>
    </source>
</evidence>
<feature type="transmembrane region" description="Helical" evidence="1">
    <location>
        <begin position="20"/>
        <end position="37"/>
    </location>
</feature>
<proteinExistence type="predicted"/>
<keyword evidence="1" id="KW-1133">Transmembrane helix</keyword>
<sequence>MEFNFEITVENGKTTKKDKIIAFISLIVLICCIYYKLH</sequence>
<keyword evidence="1" id="KW-0812">Transmembrane</keyword>
<dbReference type="Proteomes" id="UP000000543">
    <property type="component" value="Chromosome"/>
</dbReference>
<organism evidence="2 3">
    <name type="scientific">Staphylococcus haemolyticus (strain JCSC1435)</name>
    <dbReference type="NCBI Taxonomy" id="279808"/>
    <lineage>
        <taxon>Bacteria</taxon>
        <taxon>Bacillati</taxon>
        <taxon>Bacillota</taxon>
        <taxon>Bacilli</taxon>
        <taxon>Bacillales</taxon>
        <taxon>Staphylococcaceae</taxon>
        <taxon>Staphylococcus</taxon>
    </lineage>
</organism>
<evidence type="ECO:0000313" key="3">
    <source>
        <dbReference type="Proteomes" id="UP000000543"/>
    </source>
</evidence>
<dbReference type="AlphaFoldDB" id="Q4L623"/>
<dbReference type="EMBL" id="AP006716">
    <property type="protein sequence ID" value="BAE04902.1"/>
    <property type="molecule type" value="Genomic_DNA"/>
</dbReference>